<keyword evidence="3" id="KW-1185">Reference proteome</keyword>
<name>V4RC99_9CAUL</name>
<evidence type="ECO:0000256" key="1">
    <source>
        <dbReference type="SAM" id="Phobius"/>
    </source>
</evidence>
<protein>
    <submittedName>
        <fullName evidence="2">Uncharacterized protein</fullName>
    </submittedName>
</protein>
<dbReference type="EMBL" id="AWGB01000032">
    <property type="protein sequence ID" value="ESQ89048.1"/>
    <property type="molecule type" value="Genomic_DNA"/>
</dbReference>
<sequence length="149" mass="16082">MTRTVDNKRFQTIIEAYGATPARWPEDIRAAMHAFVAAHPTEAQGVLAEARALDDMMEAVRAADHRHAEADQALFESVLAQFVPVDTVVTLRPARAVSGSHRALVWGIGFGLAACLAGAIFGVNLSLMSLSDLRVQTVLEQVAMIDGDR</sequence>
<dbReference type="AlphaFoldDB" id="V4RC99"/>
<dbReference type="OrthoDB" id="7632164at2"/>
<dbReference type="PATRIC" id="fig|1121022.4.peg.3003"/>
<comment type="caution">
    <text evidence="2">The sequence shown here is derived from an EMBL/GenBank/DDBJ whole genome shotgun (WGS) entry which is preliminary data.</text>
</comment>
<dbReference type="RefSeq" id="WP_018081944.1">
    <property type="nucleotide sequence ID" value="NZ_AQWM01000009.1"/>
</dbReference>
<dbReference type="eggNOG" id="ENOG50339UJ">
    <property type="taxonomic scope" value="Bacteria"/>
</dbReference>
<feature type="transmembrane region" description="Helical" evidence="1">
    <location>
        <begin position="103"/>
        <end position="123"/>
    </location>
</feature>
<dbReference type="STRING" id="1121022.GCA_000376105_02278"/>
<keyword evidence="1" id="KW-0472">Membrane</keyword>
<keyword evidence="1" id="KW-0812">Transmembrane</keyword>
<evidence type="ECO:0000313" key="3">
    <source>
        <dbReference type="Proteomes" id="UP000017837"/>
    </source>
</evidence>
<keyword evidence="1" id="KW-1133">Transmembrane helix</keyword>
<evidence type="ECO:0000313" key="2">
    <source>
        <dbReference type="EMBL" id="ESQ89048.1"/>
    </source>
</evidence>
<accession>V4RC99</accession>
<organism evidence="2 3">
    <name type="scientific">Asticcacaulis benevestitus DSM 16100 = ATCC BAA-896</name>
    <dbReference type="NCBI Taxonomy" id="1121022"/>
    <lineage>
        <taxon>Bacteria</taxon>
        <taxon>Pseudomonadati</taxon>
        <taxon>Pseudomonadota</taxon>
        <taxon>Alphaproteobacteria</taxon>
        <taxon>Caulobacterales</taxon>
        <taxon>Caulobacteraceae</taxon>
        <taxon>Asticcacaulis</taxon>
    </lineage>
</organism>
<dbReference type="Proteomes" id="UP000017837">
    <property type="component" value="Unassembled WGS sequence"/>
</dbReference>
<reference evidence="2 3" key="1">
    <citation type="journal article" date="2014" name="Nature">
        <title>Sequential evolution of bacterial morphology by co-option of a developmental regulator.</title>
        <authorList>
            <person name="Jiang C."/>
            <person name="Brown P.J."/>
            <person name="Ducret A."/>
            <person name="Brun Y.V."/>
        </authorList>
    </citation>
    <scope>NUCLEOTIDE SEQUENCE [LARGE SCALE GENOMIC DNA]</scope>
    <source>
        <strain evidence="2 3">DSM 16100</strain>
    </source>
</reference>
<proteinExistence type="predicted"/>
<gene>
    <name evidence="2" type="ORF">ABENE_14775</name>
</gene>